<protein>
    <submittedName>
        <fullName evidence="1">Uncharacterized protein</fullName>
    </submittedName>
</protein>
<evidence type="ECO:0000313" key="1">
    <source>
        <dbReference type="EMBL" id="SHO44002.1"/>
    </source>
</evidence>
<name>A0A1M7XYJ5_9BACT</name>
<dbReference type="EMBL" id="FRFE01000002">
    <property type="protein sequence ID" value="SHO44002.1"/>
    <property type="molecule type" value="Genomic_DNA"/>
</dbReference>
<dbReference type="RefSeq" id="WP_073611969.1">
    <property type="nucleotide sequence ID" value="NZ_FRFE01000002.1"/>
</dbReference>
<evidence type="ECO:0000313" key="2">
    <source>
        <dbReference type="Proteomes" id="UP000184603"/>
    </source>
</evidence>
<proteinExistence type="predicted"/>
<keyword evidence="2" id="KW-1185">Reference proteome</keyword>
<accession>A0A1M7XYJ5</accession>
<dbReference type="OrthoDB" id="5419800at2"/>
<gene>
    <name evidence="1" type="ORF">SAMN02745220_00604</name>
</gene>
<reference evidence="1 2" key="1">
    <citation type="submission" date="2016-12" db="EMBL/GenBank/DDBJ databases">
        <authorList>
            <person name="Song W.-J."/>
            <person name="Kurnit D.M."/>
        </authorList>
    </citation>
    <scope>NUCLEOTIDE SEQUENCE [LARGE SCALE GENOMIC DNA]</scope>
    <source>
        <strain evidence="1 2">DSM 18488</strain>
    </source>
</reference>
<dbReference type="STRING" id="1121416.SAMN02745220_00604"/>
<dbReference type="AlphaFoldDB" id="A0A1M7XYJ5"/>
<dbReference type="Proteomes" id="UP000184603">
    <property type="component" value="Unassembled WGS sequence"/>
</dbReference>
<sequence length="194" mass="22468">METNHQTYNEKSRITLNDLICKQSVRATFKLPTELIELLGVISGQLGIKQKSLLDQLTQDRAELKRLAEKTKDTKGGKDALKQKTFVLSRSTLNTINSIAKQYHVPRDLIVEVSIRRLVPLVETELQKHHQRKIIRKDMREYLLAGEKLKQKTRELLGTDDEIFTMIEKQLTQTEKKIAEIDALIERGMAMEDW</sequence>
<organism evidence="1 2">
    <name type="scientific">Desulfopila aestuarii DSM 18488</name>
    <dbReference type="NCBI Taxonomy" id="1121416"/>
    <lineage>
        <taxon>Bacteria</taxon>
        <taxon>Pseudomonadati</taxon>
        <taxon>Thermodesulfobacteriota</taxon>
        <taxon>Desulfobulbia</taxon>
        <taxon>Desulfobulbales</taxon>
        <taxon>Desulfocapsaceae</taxon>
        <taxon>Desulfopila</taxon>
    </lineage>
</organism>